<dbReference type="PANTHER" id="PTHR43111:SF1">
    <property type="entry name" value="ALDEHYDE DEHYDROGENASE B-RELATED"/>
    <property type="match status" value="1"/>
</dbReference>
<dbReference type="GO" id="GO:0016620">
    <property type="term" value="F:oxidoreductase activity, acting on the aldehyde or oxo group of donors, NAD or NADP as acceptor"/>
    <property type="evidence" value="ECO:0007669"/>
    <property type="project" value="InterPro"/>
</dbReference>
<protein>
    <recommendedName>
        <fullName evidence="4">Aldehyde dehydrogenase domain-containing protein</fullName>
    </recommendedName>
</protein>
<reference evidence="3" key="1">
    <citation type="journal article" date="2017" name="Genome Biol.">
        <title>Comparative genomics reveals high biological diversity and specific adaptations in the industrially and medically important fungal genus Aspergillus.</title>
        <authorList>
            <person name="de Vries R.P."/>
            <person name="Riley R."/>
            <person name="Wiebenga A."/>
            <person name="Aguilar-Osorio G."/>
            <person name="Amillis S."/>
            <person name="Uchima C.A."/>
            <person name="Anderluh G."/>
            <person name="Asadollahi M."/>
            <person name="Askin M."/>
            <person name="Barry K."/>
            <person name="Battaglia E."/>
            <person name="Bayram O."/>
            <person name="Benocci T."/>
            <person name="Braus-Stromeyer S.A."/>
            <person name="Caldana C."/>
            <person name="Canovas D."/>
            <person name="Cerqueira G.C."/>
            <person name="Chen F."/>
            <person name="Chen W."/>
            <person name="Choi C."/>
            <person name="Clum A."/>
            <person name="Dos Santos R.A."/>
            <person name="Damasio A.R."/>
            <person name="Diallinas G."/>
            <person name="Emri T."/>
            <person name="Fekete E."/>
            <person name="Flipphi M."/>
            <person name="Freyberg S."/>
            <person name="Gallo A."/>
            <person name="Gournas C."/>
            <person name="Habgood R."/>
            <person name="Hainaut M."/>
            <person name="Harispe M.L."/>
            <person name="Henrissat B."/>
            <person name="Hilden K.S."/>
            <person name="Hope R."/>
            <person name="Hossain A."/>
            <person name="Karabika E."/>
            <person name="Karaffa L."/>
            <person name="Karanyi Z."/>
            <person name="Krasevec N."/>
            <person name="Kuo A."/>
            <person name="Kusch H."/>
            <person name="LaButti K."/>
            <person name="Lagendijk E.L."/>
            <person name="Lapidus A."/>
            <person name="Levasseur A."/>
            <person name="Lindquist E."/>
            <person name="Lipzen A."/>
            <person name="Logrieco A.F."/>
            <person name="MacCabe A."/>
            <person name="Maekelae M.R."/>
            <person name="Malavazi I."/>
            <person name="Melin P."/>
            <person name="Meyer V."/>
            <person name="Mielnichuk N."/>
            <person name="Miskei M."/>
            <person name="Molnar A.P."/>
            <person name="Mule G."/>
            <person name="Ngan C.Y."/>
            <person name="Orejas M."/>
            <person name="Orosz E."/>
            <person name="Ouedraogo J.P."/>
            <person name="Overkamp K.M."/>
            <person name="Park H.-S."/>
            <person name="Perrone G."/>
            <person name="Piumi F."/>
            <person name="Punt P.J."/>
            <person name="Ram A.F."/>
            <person name="Ramon A."/>
            <person name="Rauscher S."/>
            <person name="Record E."/>
            <person name="Riano-Pachon D.M."/>
            <person name="Robert V."/>
            <person name="Roehrig J."/>
            <person name="Ruller R."/>
            <person name="Salamov A."/>
            <person name="Salih N.S."/>
            <person name="Samson R.A."/>
            <person name="Sandor E."/>
            <person name="Sanguinetti M."/>
            <person name="Schuetze T."/>
            <person name="Sepcic K."/>
            <person name="Shelest E."/>
            <person name="Sherlock G."/>
            <person name="Sophianopoulou V."/>
            <person name="Squina F.M."/>
            <person name="Sun H."/>
            <person name="Susca A."/>
            <person name="Todd R.B."/>
            <person name="Tsang A."/>
            <person name="Unkles S.E."/>
            <person name="van de Wiele N."/>
            <person name="van Rossen-Uffink D."/>
            <person name="Oliveira J.V."/>
            <person name="Vesth T.C."/>
            <person name="Visser J."/>
            <person name="Yu J.-H."/>
            <person name="Zhou M."/>
            <person name="Andersen M.R."/>
            <person name="Archer D.B."/>
            <person name="Baker S.E."/>
            <person name="Benoit I."/>
            <person name="Brakhage A.A."/>
            <person name="Braus G.H."/>
            <person name="Fischer R."/>
            <person name="Frisvad J.C."/>
            <person name="Goldman G.H."/>
            <person name="Houbraken J."/>
            <person name="Oakley B."/>
            <person name="Pocsi I."/>
            <person name="Scazzocchio C."/>
            <person name="Seiboth B."/>
            <person name="vanKuyk P.A."/>
            <person name="Wortman J."/>
            <person name="Dyer P.S."/>
            <person name="Grigoriev I.V."/>
        </authorList>
    </citation>
    <scope>NUCLEOTIDE SEQUENCE [LARGE SCALE GENOMIC DNA]</scope>
    <source>
        <strain evidence="3">CBS 593.65</strain>
    </source>
</reference>
<feature type="transmembrane region" description="Helical" evidence="1">
    <location>
        <begin position="444"/>
        <end position="467"/>
    </location>
</feature>
<keyword evidence="1" id="KW-1133">Transmembrane helix</keyword>
<dbReference type="GeneID" id="63767551"/>
<dbReference type="RefSeq" id="XP_040708960.1">
    <property type="nucleotide sequence ID" value="XM_040851478.1"/>
</dbReference>
<dbReference type="STRING" id="1036612.A0A1L9U0D5"/>
<evidence type="ECO:0000313" key="3">
    <source>
        <dbReference type="Proteomes" id="UP000184356"/>
    </source>
</evidence>
<dbReference type="Gene3D" id="3.40.605.10">
    <property type="entry name" value="Aldehyde Dehydrogenase, Chain A, domain 1"/>
    <property type="match status" value="1"/>
</dbReference>
<name>A0A1L9U0D5_9EURO</name>
<keyword evidence="3" id="KW-1185">Reference proteome</keyword>
<dbReference type="Proteomes" id="UP000184356">
    <property type="component" value="Unassembled WGS sequence"/>
</dbReference>
<dbReference type="EMBL" id="KV878582">
    <property type="protein sequence ID" value="OJJ65154.1"/>
    <property type="molecule type" value="Genomic_DNA"/>
</dbReference>
<accession>A0A1L9U0D5</accession>
<dbReference type="InterPro" id="IPR016162">
    <property type="entry name" value="Ald_DH_N"/>
</dbReference>
<evidence type="ECO:0000313" key="2">
    <source>
        <dbReference type="EMBL" id="OJJ65154.1"/>
    </source>
</evidence>
<evidence type="ECO:0000256" key="1">
    <source>
        <dbReference type="SAM" id="Phobius"/>
    </source>
</evidence>
<dbReference type="AlphaFoldDB" id="A0A1L9U0D5"/>
<gene>
    <name evidence="2" type="ORF">ASPSYDRAFT_85128</name>
</gene>
<keyword evidence="1" id="KW-0472">Membrane</keyword>
<dbReference type="Gene3D" id="3.40.309.10">
    <property type="entry name" value="Aldehyde Dehydrogenase, Chain A, domain 2"/>
    <property type="match status" value="1"/>
</dbReference>
<dbReference type="SUPFAM" id="SSF53720">
    <property type="entry name" value="ALDH-like"/>
    <property type="match status" value="1"/>
</dbReference>
<organism evidence="2 3">
    <name type="scientific">Aspergillus sydowii CBS 593.65</name>
    <dbReference type="NCBI Taxonomy" id="1036612"/>
    <lineage>
        <taxon>Eukaryota</taxon>
        <taxon>Fungi</taxon>
        <taxon>Dikarya</taxon>
        <taxon>Ascomycota</taxon>
        <taxon>Pezizomycotina</taxon>
        <taxon>Eurotiomycetes</taxon>
        <taxon>Eurotiomycetidae</taxon>
        <taxon>Eurotiales</taxon>
        <taxon>Aspergillaceae</taxon>
        <taxon>Aspergillus</taxon>
        <taxon>Aspergillus subgen. Nidulantes</taxon>
    </lineage>
</organism>
<dbReference type="OrthoDB" id="5596991at2759"/>
<dbReference type="VEuPathDB" id="FungiDB:ASPSYDRAFT_85128"/>
<dbReference type="PANTHER" id="PTHR43111">
    <property type="entry name" value="ALDEHYDE DEHYDROGENASE B-RELATED"/>
    <property type="match status" value="1"/>
</dbReference>
<sequence length="477" mass="51930">MPAQLGRLDGVYGAALDGRTASVRFQQNQLIALHAKLQDLQADACKAILSDRGVTAAEAEVEYATTILAVREYYESIDFDKCVKQEYRIAEGQNSPARRVGFGVLLIRPTEHTRWYSIVATAAAAIAAGNTFAIELSKFTVDRLLPTLFASLDAEIYALINGKLTETEGKQVSLVVDQEGQISLPHCLPSKPQLRSVAVVDRTANVDQAASAIVSAHLAYRGASPHAPDLVLVNEWVKKKFVDACIRLAPDSSRRERITSGDKLQQIVAEAERLGEASTIGTASLMVVDIRDRRASVVEARPHGSYLPVVTITSLVDAVVALEGLEYLVAYHFAEPAAAKFLSQQINSRLTLANHIPAELLIGPALPCHNGQPSPSPILRYTTEMLSRPRPEYIQEAMRPVLSLQDLKDLDRAALDRLQAEAGRPLRPTGQGPGTAIGFFEQGIMVGAVFIVLPVISLIGYGSWYAIRSAVSFNWNW</sequence>
<dbReference type="InterPro" id="IPR016161">
    <property type="entry name" value="Ald_DH/histidinol_DH"/>
</dbReference>
<keyword evidence="1" id="KW-0812">Transmembrane</keyword>
<dbReference type="InterPro" id="IPR016163">
    <property type="entry name" value="Ald_DH_C"/>
</dbReference>
<proteinExistence type="predicted"/>
<evidence type="ECO:0008006" key="4">
    <source>
        <dbReference type="Google" id="ProtNLM"/>
    </source>
</evidence>